<dbReference type="KEGG" id="htq:FRZ44_00920"/>
<organism evidence="1 2">
    <name type="scientific">Hypericibacter terrae</name>
    <dbReference type="NCBI Taxonomy" id="2602015"/>
    <lineage>
        <taxon>Bacteria</taxon>
        <taxon>Pseudomonadati</taxon>
        <taxon>Pseudomonadota</taxon>
        <taxon>Alphaproteobacteria</taxon>
        <taxon>Rhodospirillales</taxon>
        <taxon>Dongiaceae</taxon>
        <taxon>Hypericibacter</taxon>
    </lineage>
</organism>
<protein>
    <recommendedName>
        <fullName evidence="3">YdhG-like domain-containing protein</fullName>
    </recommendedName>
</protein>
<keyword evidence="2" id="KW-1185">Reference proteome</keyword>
<evidence type="ECO:0000313" key="1">
    <source>
        <dbReference type="EMBL" id="QEX14817.1"/>
    </source>
</evidence>
<reference evidence="1 2" key="1">
    <citation type="submission" date="2019-08" db="EMBL/GenBank/DDBJ databases">
        <title>Hyperibacter terrae gen. nov., sp. nov. and Hyperibacter viscosus sp. nov., two new members in the family Rhodospirillaceae isolated from the rhizosphere of Hypericum perforatum.</title>
        <authorList>
            <person name="Noviana Z."/>
        </authorList>
    </citation>
    <scope>NUCLEOTIDE SEQUENCE [LARGE SCALE GENOMIC DNA]</scope>
    <source>
        <strain evidence="1 2">R5913</strain>
    </source>
</reference>
<name>A0A5J6MCW1_9PROT</name>
<gene>
    <name evidence="1" type="ORF">FRZ44_00920</name>
</gene>
<accession>A0A5J6MCW1</accession>
<proteinExistence type="predicted"/>
<dbReference type="AlphaFoldDB" id="A0A5J6MCW1"/>
<dbReference type="EMBL" id="CP042906">
    <property type="protein sequence ID" value="QEX14817.1"/>
    <property type="molecule type" value="Genomic_DNA"/>
</dbReference>
<sequence length="67" mass="7914">MWPIRSWAAYFHCQTTLIDSFRELYPDTFAFEGNRALLFERDDKLPKAALRHCIGLALTYHAKPSRR</sequence>
<evidence type="ECO:0000313" key="2">
    <source>
        <dbReference type="Proteomes" id="UP000326202"/>
    </source>
</evidence>
<evidence type="ECO:0008006" key="3">
    <source>
        <dbReference type="Google" id="ProtNLM"/>
    </source>
</evidence>
<dbReference type="Proteomes" id="UP000326202">
    <property type="component" value="Chromosome"/>
</dbReference>
<dbReference type="RefSeq" id="WP_225308478.1">
    <property type="nucleotide sequence ID" value="NZ_CP042906.1"/>
</dbReference>